<evidence type="ECO:0000259" key="7">
    <source>
        <dbReference type="SMART" id="SM00829"/>
    </source>
</evidence>
<dbReference type="InterPro" id="IPR013154">
    <property type="entry name" value="ADH-like_N"/>
</dbReference>
<dbReference type="GO" id="GO:0008270">
    <property type="term" value="F:zinc ion binding"/>
    <property type="evidence" value="ECO:0007669"/>
    <property type="project" value="InterPro"/>
</dbReference>
<dbReference type="Gene3D" id="3.90.180.10">
    <property type="entry name" value="Medium-chain alcohol dehydrogenases, catalytic domain"/>
    <property type="match status" value="1"/>
</dbReference>
<dbReference type="CDD" id="cd08232">
    <property type="entry name" value="idonate-5-DH"/>
    <property type="match status" value="1"/>
</dbReference>
<dbReference type="SUPFAM" id="SSF51735">
    <property type="entry name" value="NAD(P)-binding Rossmann-fold domains"/>
    <property type="match status" value="1"/>
</dbReference>
<dbReference type="InterPro" id="IPR002328">
    <property type="entry name" value="ADH_Zn_CS"/>
</dbReference>
<dbReference type="RefSeq" id="WP_211940283.1">
    <property type="nucleotide sequence ID" value="NZ_CP073078.1"/>
</dbReference>
<organism evidence="8 9">
    <name type="scientific">Phenylobacterium montanum</name>
    <dbReference type="NCBI Taxonomy" id="2823693"/>
    <lineage>
        <taxon>Bacteria</taxon>
        <taxon>Pseudomonadati</taxon>
        <taxon>Pseudomonadota</taxon>
        <taxon>Alphaproteobacteria</taxon>
        <taxon>Caulobacterales</taxon>
        <taxon>Caulobacteraceae</taxon>
        <taxon>Phenylobacterium</taxon>
    </lineage>
</organism>
<keyword evidence="3 6" id="KW-0479">Metal-binding</keyword>
<feature type="domain" description="Enoyl reductase (ER)" evidence="7">
    <location>
        <begin position="33"/>
        <end position="369"/>
    </location>
</feature>
<evidence type="ECO:0000256" key="4">
    <source>
        <dbReference type="ARBA" id="ARBA00022833"/>
    </source>
</evidence>
<keyword evidence="4 6" id="KW-0862">Zinc</keyword>
<dbReference type="KEGG" id="caul:KCG34_10395"/>
<keyword evidence="5" id="KW-0560">Oxidoreductase</keyword>
<evidence type="ECO:0000313" key="8">
    <source>
        <dbReference type="EMBL" id="QUD90232.1"/>
    </source>
</evidence>
<dbReference type="InterPro" id="IPR011032">
    <property type="entry name" value="GroES-like_sf"/>
</dbReference>
<dbReference type="SMART" id="SM00829">
    <property type="entry name" value="PKS_ER"/>
    <property type="match status" value="1"/>
</dbReference>
<dbReference type="InterPro" id="IPR013149">
    <property type="entry name" value="ADH-like_C"/>
</dbReference>
<comment type="similarity">
    <text evidence="2 6">Belongs to the zinc-containing alcohol dehydrogenase family.</text>
</comment>
<evidence type="ECO:0000256" key="2">
    <source>
        <dbReference type="ARBA" id="ARBA00008072"/>
    </source>
</evidence>
<dbReference type="AlphaFoldDB" id="A0A975G450"/>
<accession>A0A975G450</accession>
<dbReference type="Proteomes" id="UP000676409">
    <property type="component" value="Chromosome"/>
</dbReference>
<dbReference type="SUPFAM" id="SSF50129">
    <property type="entry name" value="GroES-like"/>
    <property type="match status" value="1"/>
</dbReference>
<dbReference type="Pfam" id="PF00107">
    <property type="entry name" value="ADH_zinc_N"/>
    <property type="match status" value="1"/>
</dbReference>
<dbReference type="EMBL" id="CP073078">
    <property type="protein sequence ID" value="QUD90232.1"/>
    <property type="molecule type" value="Genomic_DNA"/>
</dbReference>
<keyword evidence="9" id="KW-1185">Reference proteome</keyword>
<evidence type="ECO:0000256" key="1">
    <source>
        <dbReference type="ARBA" id="ARBA00001947"/>
    </source>
</evidence>
<evidence type="ECO:0000256" key="6">
    <source>
        <dbReference type="RuleBase" id="RU361277"/>
    </source>
</evidence>
<dbReference type="Gene3D" id="3.40.50.720">
    <property type="entry name" value="NAD(P)-binding Rossmann-like Domain"/>
    <property type="match status" value="1"/>
</dbReference>
<dbReference type="PANTHER" id="PTHR43161:SF9">
    <property type="entry name" value="SORBITOL DEHYDROGENASE"/>
    <property type="match status" value="1"/>
</dbReference>
<evidence type="ECO:0000256" key="5">
    <source>
        <dbReference type="ARBA" id="ARBA00023002"/>
    </source>
</evidence>
<dbReference type="PANTHER" id="PTHR43161">
    <property type="entry name" value="SORBITOL DEHYDROGENASE"/>
    <property type="match status" value="1"/>
</dbReference>
<evidence type="ECO:0000256" key="3">
    <source>
        <dbReference type="ARBA" id="ARBA00022723"/>
    </source>
</evidence>
<dbReference type="GO" id="GO:0016616">
    <property type="term" value="F:oxidoreductase activity, acting on the CH-OH group of donors, NAD or NADP as acceptor"/>
    <property type="evidence" value="ECO:0007669"/>
    <property type="project" value="UniProtKB-ARBA"/>
</dbReference>
<dbReference type="Pfam" id="PF08240">
    <property type="entry name" value="ADH_N"/>
    <property type="match status" value="1"/>
</dbReference>
<gene>
    <name evidence="8" type="ORF">KCG34_10395</name>
</gene>
<evidence type="ECO:0000313" key="9">
    <source>
        <dbReference type="Proteomes" id="UP000676409"/>
    </source>
</evidence>
<proteinExistence type="inferred from homology"/>
<comment type="cofactor">
    <cofactor evidence="1 6">
        <name>Zn(2+)</name>
        <dbReference type="ChEBI" id="CHEBI:29105"/>
    </cofactor>
</comment>
<protein>
    <submittedName>
        <fullName evidence="8">L-idonate 5-dehydrogenase</fullName>
    </submittedName>
</protein>
<sequence length="376" mass="39710">MRNISRTVEAMDGMAMGTVLSRSGAMRAAVCHGKKDLRIETREDRPLAPDEVRVAVAFGGICGSDMHYFHRGAVGDFAVREPMALGHEISGTVVEWGAEVTGLEVGMKAALDPSRPCLTCARCRGGRNNLCENMFFLGSAGRFPHVQGGFAEHLVLRRDQIIPVPSDTDLLKLSVAEPLSVGLHAVARAGSMMGKRAIVTGSGPIGLLTMRSAVFAGATEVVATDMEDAALRVARELMGASSTVNVRTNPDGLSGYEAAGGYFDVAFEASGAPAALASLFKIVRRGGTIVQLGMMPPGDHPVPVNILQSREIDLIGSFRANHEFRTAVDLIVSGAIDVTAILSGTFPLEDAVTAFERAGDRSRVVKLHLAISGDAQ</sequence>
<dbReference type="InterPro" id="IPR020843">
    <property type="entry name" value="ER"/>
</dbReference>
<dbReference type="InterPro" id="IPR036291">
    <property type="entry name" value="NAD(P)-bd_dom_sf"/>
</dbReference>
<name>A0A975G450_9CAUL</name>
<reference evidence="8" key="1">
    <citation type="submission" date="2021-04" db="EMBL/GenBank/DDBJ databases">
        <title>The complete genome sequence of Caulobacter sp. S6.</title>
        <authorList>
            <person name="Tang Y."/>
            <person name="Ouyang W."/>
            <person name="Liu Q."/>
            <person name="Huang B."/>
            <person name="Guo Z."/>
            <person name="Lei P."/>
        </authorList>
    </citation>
    <scope>NUCLEOTIDE SEQUENCE</scope>
    <source>
        <strain evidence="8">S6</strain>
    </source>
</reference>
<dbReference type="PROSITE" id="PS00059">
    <property type="entry name" value="ADH_ZINC"/>
    <property type="match status" value="1"/>
</dbReference>